<protein>
    <submittedName>
        <fullName evidence="2">Uncharacterized protein</fullName>
    </submittedName>
</protein>
<dbReference type="OrthoDB" id="3260393at2759"/>
<feature type="region of interest" description="Disordered" evidence="1">
    <location>
        <begin position="134"/>
        <end position="176"/>
    </location>
</feature>
<dbReference type="AlphaFoldDB" id="A0A9P3GGM1"/>
<comment type="caution">
    <text evidence="2">The sequence shown here is derived from an EMBL/GenBank/DDBJ whole genome shotgun (WGS) entry which is preliminary data.</text>
</comment>
<feature type="region of interest" description="Disordered" evidence="1">
    <location>
        <begin position="291"/>
        <end position="325"/>
    </location>
</feature>
<feature type="compositionally biased region" description="Basic residues" evidence="1">
    <location>
        <begin position="27"/>
        <end position="39"/>
    </location>
</feature>
<feature type="compositionally biased region" description="Low complexity" evidence="1">
    <location>
        <begin position="134"/>
        <end position="150"/>
    </location>
</feature>
<feature type="compositionally biased region" description="Acidic residues" evidence="1">
    <location>
        <begin position="316"/>
        <end position="325"/>
    </location>
</feature>
<feature type="region of interest" description="Disordered" evidence="1">
    <location>
        <begin position="1"/>
        <end position="42"/>
    </location>
</feature>
<sequence>MFAQYSPLFTSGLRLSDSSPSSSRAPSPKRRGCKSRKQHHDSLPVTIRSASLSLFDGVPSDNASNALFLTLKPSRRDIAEGRSFLSLDLAESHRSLSLRRKDTVTSHAGRSAPTSPVMAIPTLPPRPSYASFHVPSSAPAAVVPPRRSSPILRRGSRETLSLPSPKPAPSTTLPEVPIARHRRRPSNLTLTFSACFPEAAACVSAPAYHRATHSEPAILSPPLRSSPILSPGEGRSYWAFSPTLSTPSTPPLTNDSGLEFAMGPAYTHKVSPSFRSVASINTRQRNRSAALAALEGRSPGRRRPSIKRPRNFMSMSDDEDDEDESMQVEKELLSVLAEEEDVVIPKSVRASVQSLQKDASRRSSKTSSETKRSRRSTLDSLLSPLTNFIDLRDDDNSTRSWRSFVEFPA</sequence>
<name>A0A9P3GGM1_9APHY</name>
<feature type="compositionally biased region" description="Polar residues" evidence="1">
    <location>
        <begin position="105"/>
        <end position="114"/>
    </location>
</feature>
<dbReference type="Proteomes" id="UP000703269">
    <property type="component" value="Unassembled WGS sequence"/>
</dbReference>
<proteinExistence type="predicted"/>
<feature type="region of interest" description="Disordered" evidence="1">
    <location>
        <begin position="350"/>
        <end position="377"/>
    </location>
</feature>
<organism evidence="2 3">
    <name type="scientific">Phanerochaete sordida</name>
    <dbReference type="NCBI Taxonomy" id="48140"/>
    <lineage>
        <taxon>Eukaryota</taxon>
        <taxon>Fungi</taxon>
        <taxon>Dikarya</taxon>
        <taxon>Basidiomycota</taxon>
        <taxon>Agaricomycotina</taxon>
        <taxon>Agaricomycetes</taxon>
        <taxon>Polyporales</taxon>
        <taxon>Phanerochaetaceae</taxon>
        <taxon>Phanerochaete</taxon>
    </lineage>
</organism>
<feature type="compositionally biased region" description="Basic residues" evidence="1">
    <location>
        <begin position="299"/>
        <end position="310"/>
    </location>
</feature>
<evidence type="ECO:0000256" key="1">
    <source>
        <dbReference type="SAM" id="MobiDB-lite"/>
    </source>
</evidence>
<evidence type="ECO:0000313" key="3">
    <source>
        <dbReference type="Proteomes" id="UP000703269"/>
    </source>
</evidence>
<feature type="region of interest" description="Disordered" evidence="1">
    <location>
        <begin position="100"/>
        <end position="119"/>
    </location>
</feature>
<reference evidence="2 3" key="1">
    <citation type="submission" date="2021-08" db="EMBL/GenBank/DDBJ databases">
        <title>Draft Genome Sequence of Phanerochaete sordida strain YK-624.</title>
        <authorList>
            <person name="Mori T."/>
            <person name="Dohra H."/>
            <person name="Suzuki T."/>
            <person name="Kawagishi H."/>
            <person name="Hirai H."/>
        </authorList>
    </citation>
    <scope>NUCLEOTIDE SEQUENCE [LARGE SCALE GENOMIC DNA]</scope>
    <source>
        <strain evidence="2 3">YK-624</strain>
    </source>
</reference>
<keyword evidence="3" id="KW-1185">Reference proteome</keyword>
<evidence type="ECO:0000313" key="2">
    <source>
        <dbReference type="EMBL" id="GJE93289.1"/>
    </source>
</evidence>
<dbReference type="EMBL" id="BPQB01000031">
    <property type="protein sequence ID" value="GJE93289.1"/>
    <property type="molecule type" value="Genomic_DNA"/>
</dbReference>
<accession>A0A9P3GGM1</accession>
<gene>
    <name evidence="2" type="ORF">PsYK624_094480</name>
</gene>
<feature type="compositionally biased region" description="Low complexity" evidence="1">
    <location>
        <begin position="16"/>
        <end position="26"/>
    </location>
</feature>